<gene>
    <name evidence="2" type="ORF">ARMGADRAFT_1083697</name>
</gene>
<sequence length="602" mass="68603">MSKRFPHWRHYLVREYGYTNPACRNNKTYYSNLSNVTIIAPLEDGLSIKDIKVPNQRSYTGGKPVIPSSLADTPSASLGIDGLLKTLNSTLGTQYDLTPSLSSLLEAYISDEYDFGTIYGYLRPLWFDCDLNVIQDSLHTSEAMDQKIRQEAVVDGQITWEGLRMPPRLVWDLFSNRVVPWWVVLRTPWGISHAWMDRTRRKNVLTPINGHEWPVPIPEDANLDLVRIEMLNLGAEYAWLDVLCLRQEGGRHEDLRAREWMLDVPTIGNGYVEEKVVCYFNGLGRPLEHGFDSDSVRSWFKRTWTLQEMSDNWMIGGDTGDEILNDEVRERFKSLLVSMEGVVLDVVRWLLLLRDRTSEKDVDKVAALTYFLASNGTQTHNETRPTTSTTHDYTKIDPISNDNSIGTDDPTSTTAPAYSELESAEDAWTALVMVMNGFYRSNMLFLYHEPGSEKNAWRPSWQQAMNWDTPSLSAALYGLVHHNMKMGTYSYDGWCIESVQVQGLAMPVPAPRKGHLIVQTPNGEEHQYKISASHQYSIPDGEYSLLLCDTYIMDTNETPCVVGKMLPDQTFIKTSVFEIIDWPEDIAKWVSLGVKESNTVLR</sequence>
<name>A0A2H3D5V4_ARMGA</name>
<keyword evidence="3" id="KW-1185">Reference proteome</keyword>
<feature type="compositionally biased region" description="Polar residues" evidence="1">
    <location>
        <begin position="378"/>
        <end position="391"/>
    </location>
</feature>
<proteinExistence type="predicted"/>
<organism evidence="2 3">
    <name type="scientific">Armillaria gallica</name>
    <name type="common">Bulbous honey fungus</name>
    <name type="synonym">Armillaria bulbosa</name>
    <dbReference type="NCBI Taxonomy" id="47427"/>
    <lineage>
        <taxon>Eukaryota</taxon>
        <taxon>Fungi</taxon>
        <taxon>Dikarya</taxon>
        <taxon>Basidiomycota</taxon>
        <taxon>Agaricomycotina</taxon>
        <taxon>Agaricomycetes</taxon>
        <taxon>Agaricomycetidae</taxon>
        <taxon>Agaricales</taxon>
        <taxon>Marasmiineae</taxon>
        <taxon>Physalacriaceae</taxon>
        <taxon>Armillaria</taxon>
    </lineage>
</organism>
<feature type="region of interest" description="Disordered" evidence="1">
    <location>
        <begin position="378"/>
        <end position="415"/>
    </location>
</feature>
<evidence type="ECO:0008006" key="4">
    <source>
        <dbReference type="Google" id="ProtNLM"/>
    </source>
</evidence>
<evidence type="ECO:0000313" key="3">
    <source>
        <dbReference type="Proteomes" id="UP000217790"/>
    </source>
</evidence>
<dbReference type="InParanoid" id="A0A2H3D5V4"/>
<reference evidence="3" key="1">
    <citation type="journal article" date="2017" name="Nat. Ecol. Evol.">
        <title>Genome expansion and lineage-specific genetic innovations in the forest pathogenic fungi Armillaria.</title>
        <authorList>
            <person name="Sipos G."/>
            <person name="Prasanna A.N."/>
            <person name="Walter M.C."/>
            <person name="O'Connor E."/>
            <person name="Balint B."/>
            <person name="Krizsan K."/>
            <person name="Kiss B."/>
            <person name="Hess J."/>
            <person name="Varga T."/>
            <person name="Slot J."/>
            <person name="Riley R."/>
            <person name="Boka B."/>
            <person name="Rigling D."/>
            <person name="Barry K."/>
            <person name="Lee J."/>
            <person name="Mihaltcheva S."/>
            <person name="LaButti K."/>
            <person name="Lipzen A."/>
            <person name="Waldron R."/>
            <person name="Moloney N.M."/>
            <person name="Sperisen C."/>
            <person name="Kredics L."/>
            <person name="Vagvoelgyi C."/>
            <person name="Patrignani A."/>
            <person name="Fitzpatrick D."/>
            <person name="Nagy I."/>
            <person name="Doyle S."/>
            <person name="Anderson J.B."/>
            <person name="Grigoriev I.V."/>
            <person name="Gueldener U."/>
            <person name="Muensterkoetter M."/>
            <person name="Nagy L.G."/>
        </authorList>
    </citation>
    <scope>NUCLEOTIDE SEQUENCE [LARGE SCALE GENOMIC DNA]</scope>
    <source>
        <strain evidence="3">Ar21-2</strain>
    </source>
</reference>
<dbReference type="Proteomes" id="UP000217790">
    <property type="component" value="Unassembled WGS sequence"/>
</dbReference>
<dbReference type="OMA" id="YKISASH"/>
<accession>A0A2H3D5V4</accession>
<dbReference type="AlphaFoldDB" id="A0A2H3D5V4"/>
<evidence type="ECO:0000313" key="2">
    <source>
        <dbReference type="EMBL" id="PBK89144.1"/>
    </source>
</evidence>
<evidence type="ECO:0000256" key="1">
    <source>
        <dbReference type="SAM" id="MobiDB-lite"/>
    </source>
</evidence>
<dbReference type="OrthoDB" id="5418601at2759"/>
<dbReference type="EMBL" id="KZ293669">
    <property type="protein sequence ID" value="PBK89144.1"/>
    <property type="molecule type" value="Genomic_DNA"/>
</dbReference>
<feature type="compositionally biased region" description="Polar residues" evidence="1">
    <location>
        <begin position="400"/>
        <end position="415"/>
    </location>
</feature>
<protein>
    <recommendedName>
        <fullName evidence="4">Heterokaryon incompatibility domain-containing protein</fullName>
    </recommendedName>
</protein>